<comment type="function">
    <text evidence="8">Transfers the 4'-phosphopantetheine moiety from coenzyme A to a Ser of acyl-carrier-protein.</text>
</comment>
<evidence type="ECO:0000313" key="10">
    <source>
        <dbReference type="EMBL" id="MCP3424891.1"/>
    </source>
</evidence>
<protein>
    <recommendedName>
        <fullName evidence="8">Holo-[acyl-carrier-protein] synthase</fullName>
        <shortName evidence="8">Holo-ACP synthase</shortName>
        <ecNumber evidence="8">2.7.8.7</ecNumber>
    </recommendedName>
    <alternativeName>
        <fullName evidence="8">4'-phosphopantetheinyl transferase AcpS</fullName>
    </alternativeName>
</protein>
<dbReference type="AlphaFoldDB" id="A0A9X2HFP0"/>
<reference evidence="10" key="1">
    <citation type="submission" date="2022-06" db="EMBL/GenBank/DDBJ databases">
        <title>Rothia sp. isolated from sandalwood seedling.</title>
        <authorList>
            <person name="Tuikhar N."/>
            <person name="Kirdat K."/>
            <person name="Thorat V."/>
            <person name="Swetha P."/>
            <person name="Padma S."/>
            <person name="Sundararaj R."/>
            <person name="Yadav A."/>
        </authorList>
    </citation>
    <scope>NUCLEOTIDE SEQUENCE</scope>
    <source>
        <strain evidence="10">AR01</strain>
    </source>
</reference>
<comment type="subcellular location">
    <subcellularLocation>
        <location evidence="8">Cytoplasm</location>
    </subcellularLocation>
</comment>
<dbReference type="NCBIfam" id="NF000832">
    <property type="entry name" value="PRK00070.3-2"/>
    <property type="match status" value="1"/>
</dbReference>
<keyword evidence="1 8" id="KW-0444">Lipid biosynthesis</keyword>
<dbReference type="InterPro" id="IPR008278">
    <property type="entry name" value="4-PPantetheinyl_Trfase_dom"/>
</dbReference>
<accession>A0A9X2HFP0</accession>
<keyword evidence="11" id="KW-1185">Reference proteome</keyword>
<keyword evidence="6 8" id="KW-0443">Lipid metabolism</keyword>
<dbReference type="RefSeq" id="WP_254164842.1">
    <property type="nucleotide sequence ID" value="NZ_JANAFB010000003.1"/>
</dbReference>
<feature type="binding site" evidence="8">
    <location>
        <position position="50"/>
    </location>
    <ligand>
        <name>Mg(2+)</name>
        <dbReference type="ChEBI" id="CHEBI:18420"/>
    </ligand>
</feature>
<comment type="catalytic activity">
    <reaction evidence="8">
        <text>apo-[ACP] + CoA = holo-[ACP] + adenosine 3',5'-bisphosphate + H(+)</text>
        <dbReference type="Rhea" id="RHEA:12068"/>
        <dbReference type="Rhea" id="RHEA-COMP:9685"/>
        <dbReference type="Rhea" id="RHEA-COMP:9690"/>
        <dbReference type="ChEBI" id="CHEBI:15378"/>
        <dbReference type="ChEBI" id="CHEBI:29999"/>
        <dbReference type="ChEBI" id="CHEBI:57287"/>
        <dbReference type="ChEBI" id="CHEBI:58343"/>
        <dbReference type="ChEBI" id="CHEBI:64479"/>
        <dbReference type="EC" id="2.7.8.7"/>
    </reaction>
</comment>
<evidence type="ECO:0000259" key="9">
    <source>
        <dbReference type="Pfam" id="PF01648"/>
    </source>
</evidence>
<organism evidence="10 11">
    <name type="scientific">Rothia santali</name>
    <dbReference type="NCBI Taxonomy" id="2949643"/>
    <lineage>
        <taxon>Bacteria</taxon>
        <taxon>Bacillati</taxon>
        <taxon>Actinomycetota</taxon>
        <taxon>Actinomycetes</taxon>
        <taxon>Micrococcales</taxon>
        <taxon>Micrococcaceae</taxon>
        <taxon>Rothia</taxon>
    </lineage>
</organism>
<evidence type="ECO:0000256" key="1">
    <source>
        <dbReference type="ARBA" id="ARBA00022516"/>
    </source>
</evidence>
<comment type="cofactor">
    <cofactor evidence="8">
        <name>Mg(2+)</name>
        <dbReference type="ChEBI" id="CHEBI:18420"/>
    </cofactor>
</comment>
<feature type="domain" description="4'-phosphopantetheinyl transferase" evidence="9">
    <location>
        <begin position="5"/>
        <end position="96"/>
    </location>
</feature>
<keyword evidence="7 8" id="KW-0275">Fatty acid biosynthesis</keyword>
<evidence type="ECO:0000256" key="8">
    <source>
        <dbReference type="HAMAP-Rule" id="MF_00101"/>
    </source>
</evidence>
<keyword evidence="3 8" id="KW-0479">Metal-binding</keyword>
<dbReference type="InterPro" id="IPR004568">
    <property type="entry name" value="Ppantetheine-prot_Trfase_dom"/>
</dbReference>
<dbReference type="GO" id="GO:0008897">
    <property type="term" value="F:holo-[acyl-carrier-protein] synthase activity"/>
    <property type="evidence" value="ECO:0007669"/>
    <property type="project" value="UniProtKB-UniRule"/>
</dbReference>
<dbReference type="NCBIfam" id="TIGR00556">
    <property type="entry name" value="pantethn_trn"/>
    <property type="match status" value="1"/>
</dbReference>
<comment type="similarity">
    <text evidence="8">Belongs to the P-Pant transferase superfamily. AcpS family.</text>
</comment>
<dbReference type="Gene3D" id="3.90.470.20">
    <property type="entry name" value="4'-phosphopantetheinyl transferase domain"/>
    <property type="match status" value="1"/>
</dbReference>
<evidence type="ECO:0000256" key="5">
    <source>
        <dbReference type="ARBA" id="ARBA00022842"/>
    </source>
</evidence>
<keyword evidence="8" id="KW-0963">Cytoplasm</keyword>
<dbReference type="InterPro" id="IPR037143">
    <property type="entry name" value="4-PPantetheinyl_Trfase_dom_sf"/>
</dbReference>
<evidence type="ECO:0000256" key="6">
    <source>
        <dbReference type="ARBA" id="ARBA00023098"/>
    </source>
</evidence>
<feature type="binding site" evidence="8">
    <location>
        <position position="8"/>
    </location>
    <ligand>
        <name>Mg(2+)</name>
        <dbReference type="ChEBI" id="CHEBI:18420"/>
    </ligand>
</feature>
<proteinExistence type="inferred from homology"/>
<gene>
    <name evidence="8" type="primary">acpS</name>
    <name evidence="10" type="ORF">NBM05_02315</name>
</gene>
<comment type="caution">
    <text evidence="10">The sequence shown here is derived from an EMBL/GenBank/DDBJ whole genome shotgun (WGS) entry which is preliminary data.</text>
</comment>
<dbReference type="HAMAP" id="MF_00101">
    <property type="entry name" value="AcpS"/>
    <property type="match status" value="1"/>
</dbReference>
<keyword evidence="4 8" id="KW-0276">Fatty acid metabolism</keyword>
<evidence type="ECO:0000256" key="2">
    <source>
        <dbReference type="ARBA" id="ARBA00022679"/>
    </source>
</evidence>
<dbReference type="GO" id="GO:0000287">
    <property type="term" value="F:magnesium ion binding"/>
    <property type="evidence" value="ECO:0007669"/>
    <property type="project" value="UniProtKB-UniRule"/>
</dbReference>
<dbReference type="EMBL" id="JANAFB010000003">
    <property type="protein sequence ID" value="MCP3424891.1"/>
    <property type="molecule type" value="Genomic_DNA"/>
</dbReference>
<dbReference type="GO" id="GO:0005737">
    <property type="term" value="C:cytoplasm"/>
    <property type="evidence" value="ECO:0007669"/>
    <property type="project" value="UniProtKB-SubCell"/>
</dbReference>
<keyword evidence="5 8" id="KW-0460">Magnesium</keyword>
<evidence type="ECO:0000256" key="7">
    <source>
        <dbReference type="ARBA" id="ARBA00023160"/>
    </source>
</evidence>
<evidence type="ECO:0000256" key="3">
    <source>
        <dbReference type="ARBA" id="ARBA00022723"/>
    </source>
</evidence>
<sequence length="134" mass="14745">MIMGTGVDVVDIARFESILERTPRLRSRLFTEDEQELPVYSLAGRFAVREAVAKALHAPPGMIWHHCLIEKNRYGAPQLVVTGTVRETADRLGINRWHVSITHDGGTAVATAIAERLGEDELAAAQALEEAAWS</sequence>
<name>A0A9X2HFP0_9MICC</name>
<dbReference type="GO" id="GO:0006633">
    <property type="term" value="P:fatty acid biosynthetic process"/>
    <property type="evidence" value="ECO:0007669"/>
    <property type="project" value="UniProtKB-UniRule"/>
</dbReference>
<evidence type="ECO:0000256" key="4">
    <source>
        <dbReference type="ARBA" id="ARBA00022832"/>
    </source>
</evidence>
<dbReference type="NCBIfam" id="TIGR00516">
    <property type="entry name" value="acpS"/>
    <property type="match status" value="1"/>
</dbReference>
<dbReference type="EC" id="2.7.8.7" evidence="8"/>
<dbReference type="InterPro" id="IPR002582">
    <property type="entry name" value="ACPS"/>
</dbReference>
<keyword evidence="2 8" id="KW-0808">Transferase</keyword>
<dbReference type="Proteomes" id="UP001139502">
    <property type="component" value="Unassembled WGS sequence"/>
</dbReference>
<evidence type="ECO:0000313" key="11">
    <source>
        <dbReference type="Proteomes" id="UP001139502"/>
    </source>
</evidence>
<dbReference type="Pfam" id="PF01648">
    <property type="entry name" value="ACPS"/>
    <property type="match status" value="1"/>
</dbReference>
<dbReference type="SUPFAM" id="SSF56214">
    <property type="entry name" value="4'-phosphopantetheinyl transferase"/>
    <property type="match status" value="1"/>
</dbReference>